<keyword evidence="12" id="KW-1185">Reference proteome</keyword>
<keyword evidence="5" id="KW-0863">Zinc-finger</keyword>
<evidence type="ECO:0000256" key="6">
    <source>
        <dbReference type="ARBA" id="ARBA00022806"/>
    </source>
</evidence>
<evidence type="ECO:0000256" key="3">
    <source>
        <dbReference type="ARBA" id="ARBA00022723"/>
    </source>
</evidence>
<keyword evidence="8" id="KW-0391">Immunity</keyword>
<reference evidence="11" key="1">
    <citation type="journal article" date="2020" name="Stud. Mycol.">
        <title>101 Dothideomycetes genomes: a test case for predicting lifestyles and emergence of pathogens.</title>
        <authorList>
            <person name="Haridas S."/>
            <person name="Albert R."/>
            <person name="Binder M."/>
            <person name="Bloem J."/>
            <person name="Labutti K."/>
            <person name="Salamov A."/>
            <person name="Andreopoulos B."/>
            <person name="Baker S."/>
            <person name="Barry K."/>
            <person name="Bills G."/>
            <person name="Bluhm B."/>
            <person name="Cannon C."/>
            <person name="Castanera R."/>
            <person name="Culley D."/>
            <person name="Daum C."/>
            <person name="Ezra D."/>
            <person name="Gonzalez J."/>
            <person name="Henrissat B."/>
            <person name="Kuo A."/>
            <person name="Liang C."/>
            <person name="Lipzen A."/>
            <person name="Lutzoni F."/>
            <person name="Magnuson J."/>
            <person name="Mondo S."/>
            <person name="Nolan M."/>
            <person name="Ohm R."/>
            <person name="Pangilinan J."/>
            <person name="Park H.-J."/>
            <person name="Ramirez L."/>
            <person name="Alfaro M."/>
            <person name="Sun H."/>
            <person name="Tritt A."/>
            <person name="Yoshinaga Y."/>
            <person name="Zwiers L.-H."/>
            <person name="Turgeon B."/>
            <person name="Goodwin S."/>
            <person name="Spatafora J."/>
            <person name="Crous P."/>
            <person name="Grigoriev I."/>
        </authorList>
    </citation>
    <scope>NUCLEOTIDE SEQUENCE</scope>
    <source>
        <strain evidence="11">CBS 183.55</strain>
    </source>
</reference>
<dbReference type="Proteomes" id="UP000800082">
    <property type="component" value="Unassembled WGS sequence"/>
</dbReference>
<dbReference type="InterPro" id="IPR045055">
    <property type="entry name" value="DNA2/NAM7-like"/>
</dbReference>
<keyword evidence="6" id="KW-0547">Nucleotide-binding</keyword>
<keyword evidence="2" id="KW-0963">Cytoplasm</keyword>
<keyword evidence="6" id="KW-0347">Helicase</keyword>
<dbReference type="CDD" id="cd06008">
    <property type="entry name" value="NF-X1-zinc-finger"/>
    <property type="match status" value="1"/>
</dbReference>
<dbReference type="GO" id="GO:0005737">
    <property type="term" value="C:cytoplasm"/>
    <property type="evidence" value="ECO:0007669"/>
    <property type="project" value="UniProtKB-SubCell"/>
</dbReference>
<dbReference type="GO" id="GO:0031048">
    <property type="term" value="P:regulatory ncRNA-mediated heterochromatin formation"/>
    <property type="evidence" value="ECO:0007669"/>
    <property type="project" value="TreeGrafter"/>
</dbReference>
<dbReference type="OrthoDB" id="2423195at2759"/>
<keyword evidence="3" id="KW-0479">Metal-binding</keyword>
<evidence type="ECO:0000256" key="5">
    <source>
        <dbReference type="ARBA" id="ARBA00022771"/>
    </source>
</evidence>
<dbReference type="InterPro" id="IPR041677">
    <property type="entry name" value="DNA2/NAM7_AAA_11"/>
</dbReference>
<comment type="subcellular location">
    <subcellularLocation>
        <location evidence="1">Cytoplasm</location>
    </subcellularLocation>
</comment>
<dbReference type="PANTHER" id="PTHR10887:SF445">
    <property type="entry name" value="NFX1-TYPE ZINC FINGER-CONTAINING PROTEIN 1"/>
    <property type="match status" value="1"/>
</dbReference>
<dbReference type="Pfam" id="PF20173">
    <property type="entry name" value="ZnF_RZ-type"/>
    <property type="match status" value="1"/>
</dbReference>
<evidence type="ECO:0000256" key="4">
    <source>
        <dbReference type="ARBA" id="ARBA00022737"/>
    </source>
</evidence>
<gene>
    <name evidence="11" type="ORF">M421DRAFT_99346</name>
</gene>
<feature type="domain" description="RZ-type" evidence="10">
    <location>
        <begin position="1852"/>
        <end position="1927"/>
    </location>
</feature>
<dbReference type="InterPro" id="IPR046439">
    <property type="entry name" value="ZF_RZ_dom"/>
</dbReference>
<feature type="region of interest" description="Disordered" evidence="9">
    <location>
        <begin position="1089"/>
        <end position="1109"/>
    </location>
</feature>
<name>A0A6A5RZP1_9PLEO</name>
<protein>
    <recommendedName>
        <fullName evidence="10">RZ-type domain-containing protein</fullName>
    </recommendedName>
</protein>
<keyword evidence="6" id="KW-0378">Hydrolase</keyword>
<dbReference type="GO" id="GO:0031380">
    <property type="term" value="C:nuclear RNA-directed RNA polymerase complex"/>
    <property type="evidence" value="ECO:0007669"/>
    <property type="project" value="TreeGrafter"/>
</dbReference>
<dbReference type="PROSITE" id="PS51981">
    <property type="entry name" value="ZF_RZ"/>
    <property type="match status" value="1"/>
</dbReference>
<proteinExistence type="predicted"/>
<dbReference type="InterPro" id="IPR000967">
    <property type="entry name" value="Znf_NFX1"/>
</dbReference>
<dbReference type="RefSeq" id="XP_033450975.1">
    <property type="nucleotide sequence ID" value="XM_033598743.1"/>
</dbReference>
<evidence type="ECO:0000313" key="12">
    <source>
        <dbReference type="Proteomes" id="UP000800082"/>
    </source>
</evidence>
<evidence type="ECO:0000256" key="9">
    <source>
        <dbReference type="SAM" id="MobiDB-lite"/>
    </source>
</evidence>
<keyword evidence="4" id="KW-0677">Repeat</keyword>
<evidence type="ECO:0000256" key="1">
    <source>
        <dbReference type="ARBA" id="ARBA00004496"/>
    </source>
</evidence>
<dbReference type="GO" id="GO:0002376">
    <property type="term" value="P:immune system process"/>
    <property type="evidence" value="ECO:0007669"/>
    <property type="project" value="UniProtKB-KW"/>
</dbReference>
<dbReference type="SMART" id="SM00438">
    <property type="entry name" value="ZnF_NFX"/>
    <property type="match status" value="4"/>
</dbReference>
<dbReference type="EMBL" id="ML978962">
    <property type="protein sequence ID" value="KAF1930727.1"/>
    <property type="molecule type" value="Genomic_DNA"/>
</dbReference>
<sequence length="1927" mass="215669">MNGDCKLTNCRFSHEVGAANNGAQRRVRFEETEEQKQARTQYGSWKRYLGQSYTPSDIYTMERVWQGAIDILEEDDRDWKQQLPRDLDKDEDRCNGRAHVKALLERRAKSTDMAGFVEVSKNFLEVITHPSLVDCLAVDEYVSGIYSFIGGGNGTRAIGFFQHLCETMVTVQNHTDGASVSQKAFEQTITWLAMALYELLYRNRRVRLHDDLDKFIITMECAAETVPASQPSVTTTIVKRRLADTRALIDRAKGLIADKGLTEDVPRTFTASMYPRDIVIPADRHDNDKLDISEITMFPTRDELMSDAKDFLPSTDPDQPHFLTNKVERHIDTNFRLYRHDVFGELKKALSGLLHAATHDPATLSKPKAHLGDMRAYHYPNACISYVSFEVRRGLQAKISFPQPSGAHHRSAEQRRTWWEDSRRLEEGSLLSYIFVQGSVVQHLFFTVTQKSTNPAQKFGLADRDFMATITAKLATQSHSALETLISASCDNVHGVILEFPNVLPATFVPVLENLQEMQRLSRLRFSRWLLPDQHDGPSHQKIFQDIPPPVYAREASFKFPLASILRAEAKVSDSTFNISATASCSDTALIAEIASKTALDDGQCRALVAALTREFAFIQGPPGTGKSYIGLQVMRILLAVKRKASLGPIIVVCYTNHALDQFLEHLVKVGITKIIRVGGQSKSELLADCNLRDITKSEGKTKAEAYQSAMMYKNLEEHEKEVNKIIGRLHASSKNADWKGLSHHISRKYPQIYTQFQKTDGDGFTVAGRHPFDIWKPAKSVAGAELEVAATDIPSVLRKANLGVQALKVAERCVLLERWLSEIRVDALADLSRTVDDADECYTTLSKVHDEADRRVLSGADVIGVTTSGLAKRISVLKHVSSKVVICEEAGEVMEPHMLTVLLPTVEHCIQIGDHEQLRPTINNFQDLSLESKQGELYSLDRSQFERLSIGERGRPLMPVAQLEVQRRMRPDISTLVRETIYPKLVDHHSIVTLPDVVGVRRNVYWLNHDHLEDQKESLIHHNKSRSNEWEIGMVHALVRHIIRQGVYGKSEIAVLTPYTGQLQKLRTALRNDFEVILNERDQEALEKDGFGTTSPDTIPHPPAITRGHRHKPLEKKQLSELLKVATVDNFQGEEAKIIIVSLVRSNKERNVGFLKTSNRINVLLSRAQHGMYLIGNVDTYSSVGMWQKVISILRAKDSVGQALALCCPRHVDTIIEVHEPDDFATASPEGGCREACTDRLDCGHSCQARCHSEAMHAAWHCEMPCQKRHSPCEHPCQKVTCGEDCGACVVTIDKVQLPCGHSKDQVPCYQTLNRDSIRCDVLVHKEVPGCNHAVELKCSIDVEHEKFKCPYSCSEVLPCGHACPGSCGRCVQVDLVGQSHVEHIKCTKTCGRKHGTCNHNCGRTCHGGSDCGLCQQPCEVRCKHSGCKRKCFESCAPCVEQCVWSCEHQGGCTMPCSASCNRLPCDMRCTKLLDCGHQCPGLCGEDCPTDICQQCGMRAEEQPDLVTMLPYRDIDLNDTPIVVLGCKGRHFFTVETLDGIMEMKDVYDIDSKSGSYSGLKENEQLTPSIPQCPTCREPVRQYVTQRYNRLVNRAVIDEMSKRFVVSGQQELQDLTSQLQRIEQSLEDTRPKLLKVSAQDVAKTISDRYVKPSKLETSARNFLQKMDERHKPSHKLYEAIMHVTSKYSDLSDTMADMSLDSTNPVKKPDRDQRITLGGRLYHLKVRQLILNDKFEVLRSFKSRSIDFPSGSPIDRSGSFLDDCEQLIKLCKNANAPKLAVETTLYYAHIARLLAASSASVTTKAAQYRESAKALLKEAEMLCESAFQGRDQLKEGIERSLQLLGRDFYAEVTKEEIEAIKRAMVSGRGGIASHSGHWYNCENGHPFAIGECGMPMQLARCPECGAQVGGQGHQAVAGVTRARGMEG</sequence>
<organism evidence="11 12">
    <name type="scientific">Didymella exigua CBS 183.55</name>
    <dbReference type="NCBI Taxonomy" id="1150837"/>
    <lineage>
        <taxon>Eukaryota</taxon>
        <taxon>Fungi</taxon>
        <taxon>Dikarya</taxon>
        <taxon>Ascomycota</taxon>
        <taxon>Pezizomycotina</taxon>
        <taxon>Dothideomycetes</taxon>
        <taxon>Pleosporomycetidae</taxon>
        <taxon>Pleosporales</taxon>
        <taxon>Pleosporineae</taxon>
        <taxon>Didymellaceae</taxon>
        <taxon>Didymella</taxon>
    </lineage>
</organism>
<accession>A0A6A5RZP1</accession>
<dbReference type="CDD" id="cd18808">
    <property type="entry name" value="SF1_C_Upf1"/>
    <property type="match status" value="1"/>
</dbReference>
<keyword evidence="6" id="KW-0067">ATP-binding</keyword>
<dbReference type="SUPFAM" id="SSF52540">
    <property type="entry name" value="P-loop containing nucleoside triphosphate hydrolases"/>
    <property type="match status" value="1"/>
</dbReference>
<dbReference type="GO" id="GO:0004386">
    <property type="term" value="F:helicase activity"/>
    <property type="evidence" value="ECO:0007669"/>
    <property type="project" value="InterPro"/>
</dbReference>
<dbReference type="InterPro" id="IPR047187">
    <property type="entry name" value="SF1_C_Upf1"/>
</dbReference>
<evidence type="ECO:0000259" key="10">
    <source>
        <dbReference type="PROSITE" id="PS51981"/>
    </source>
</evidence>
<dbReference type="PANTHER" id="PTHR10887">
    <property type="entry name" value="DNA2/NAM7 HELICASE FAMILY"/>
    <property type="match status" value="1"/>
</dbReference>
<evidence type="ECO:0000313" key="11">
    <source>
        <dbReference type="EMBL" id="KAF1930727.1"/>
    </source>
</evidence>
<dbReference type="Pfam" id="PF13086">
    <property type="entry name" value="AAA_11"/>
    <property type="match status" value="1"/>
</dbReference>
<dbReference type="InterPro" id="IPR041679">
    <property type="entry name" value="DNA2/NAM7-like_C"/>
</dbReference>
<evidence type="ECO:0000256" key="7">
    <source>
        <dbReference type="ARBA" id="ARBA00022833"/>
    </source>
</evidence>
<dbReference type="GO" id="GO:0008270">
    <property type="term" value="F:zinc ion binding"/>
    <property type="evidence" value="ECO:0007669"/>
    <property type="project" value="UniProtKB-KW"/>
</dbReference>
<dbReference type="CDD" id="cd17936">
    <property type="entry name" value="EEXXEc_NFX1"/>
    <property type="match status" value="1"/>
</dbReference>
<dbReference type="GeneID" id="54356410"/>
<dbReference type="FunFam" id="3.40.50.300:FF:001660">
    <property type="entry name" value="NF-X1 finger and helicase protein, putative"/>
    <property type="match status" value="1"/>
</dbReference>
<dbReference type="Gene3D" id="3.40.50.300">
    <property type="entry name" value="P-loop containing nucleotide triphosphate hydrolases"/>
    <property type="match status" value="2"/>
</dbReference>
<evidence type="ECO:0000256" key="2">
    <source>
        <dbReference type="ARBA" id="ARBA00022490"/>
    </source>
</evidence>
<keyword evidence="7" id="KW-0862">Zinc</keyword>
<dbReference type="InterPro" id="IPR027417">
    <property type="entry name" value="P-loop_NTPase"/>
</dbReference>
<evidence type="ECO:0000256" key="8">
    <source>
        <dbReference type="ARBA" id="ARBA00022859"/>
    </source>
</evidence>
<dbReference type="Pfam" id="PF13087">
    <property type="entry name" value="AAA_12"/>
    <property type="match status" value="1"/>
</dbReference>